<accession>A0A7H1JB30</accession>
<feature type="domain" description="Helicase C-terminal" evidence="13">
    <location>
        <begin position="234"/>
        <end position="381"/>
    </location>
</feature>
<evidence type="ECO:0000256" key="10">
    <source>
        <dbReference type="PROSITE-ProRule" id="PRU00552"/>
    </source>
</evidence>
<dbReference type="InterPro" id="IPR001650">
    <property type="entry name" value="Helicase_C-like"/>
</dbReference>
<dbReference type="Gene3D" id="3.30.70.330">
    <property type="match status" value="1"/>
</dbReference>
<dbReference type="InterPro" id="IPR011545">
    <property type="entry name" value="DEAD/DEAH_box_helicase_dom"/>
</dbReference>
<dbReference type="Gene3D" id="3.40.50.300">
    <property type="entry name" value="P-loop containing nucleotide triphosphate hydrolases"/>
    <property type="match status" value="2"/>
</dbReference>
<dbReference type="GO" id="GO:0016787">
    <property type="term" value="F:hydrolase activity"/>
    <property type="evidence" value="ECO:0007669"/>
    <property type="project" value="UniProtKB-KW"/>
</dbReference>
<dbReference type="SUPFAM" id="SSF52540">
    <property type="entry name" value="P-loop containing nucleoside triphosphate hydrolases"/>
    <property type="match status" value="1"/>
</dbReference>
<keyword evidence="2 9" id="KW-0547">Nucleotide-binding</keyword>
<sequence length="642" mass="71381">MSDADTQPTFDSLGLIAPVLKAVADLGYEQPSAIQAQSIPYLLEGRDLLGQAQTGTGKTAAFALPLLSRIDVTDKTTQLLVLAPTRELAIQVAEAFQSYARNLPDFHVLPIYGGMSYDTQLRQLKRGVQVVVGTPGRVMDHIRRKTLKLDGLKALVLDEADEMLRMGFIDDVEWILEQTPPTRQIALFSATMPPVIRQVANRHLNNPKEVKIVTKTSTAMTITQKYWSVSGLHKLDALTRILEMNEHDGMIIFVRTKAATIELAEKLTARGHACEALNGDISQNLRERTVDRIKNGQIDILVATDVVARGLDVERVSHVVNYDIPYDTESYVHRIGRTGRAGRLGTAILFVAHRERRMLQAIERATRQPIESMTLPTASDINAHRVNRFKQRITDAMDNENLDFFLELVESYQKENEVDPLKMAAALAHMAQGKTPLLLSEMEVRQERRERREDRDGSRSDRGDRGDRGDRSDRGDRGDRTPRERKVRPVTAEAMPLKDDPNTSMTRYVVQVGYSDGVKPGNIVGAIANEADIESRYIGHIEIYEDFATVDLPSNLSADALGKLGKTRICGQRTDIAKLDNADELNKRAAAPSTRKRPAGGGERRPSNGGERRRPSAGAGGGRDRDANRSAERRPRAPRKNA</sequence>
<dbReference type="Pfam" id="PF03880">
    <property type="entry name" value="DbpA"/>
    <property type="match status" value="1"/>
</dbReference>
<dbReference type="PROSITE" id="PS51195">
    <property type="entry name" value="Q_MOTIF"/>
    <property type="match status" value="1"/>
</dbReference>
<dbReference type="GO" id="GO:0006401">
    <property type="term" value="P:RNA catabolic process"/>
    <property type="evidence" value="ECO:0007669"/>
    <property type="project" value="UniProtKB-UniRule"/>
</dbReference>
<dbReference type="GO" id="GO:0005840">
    <property type="term" value="C:ribosome"/>
    <property type="evidence" value="ECO:0007669"/>
    <property type="project" value="TreeGrafter"/>
</dbReference>
<dbReference type="EMBL" id="CP061081">
    <property type="protein sequence ID" value="QNT07696.1"/>
    <property type="molecule type" value="Genomic_DNA"/>
</dbReference>
<dbReference type="InterPro" id="IPR000629">
    <property type="entry name" value="RNA-helicase_DEAD-box_CS"/>
</dbReference>
<dbReference type="InterPro" id="IPR014014">
    <property type="entry name" value="RNA_helicase_DEAD_Q_motif"/>
</dbReference>
<dbReference type="GO" id="GO:0070417">
    <property type="term" value="P:cellular response to cold"/>
    <property type="evidence" value="ECO:0007669"/>
    <property type="project" value="InterPro"/>
</dbReference>
<comment type="catalytic activity">
    <reaction evidence="8 9">
        <text>ATP + H2O = ADP + phosphate + H(+)</text>
        <dbReference type="Rhea" id="RHEA:13065"/>
        <dbReference type="ChEBI" id="CHEBI:15377"/>
        <dbReference type="ChEBI" id="CHEBI:15378"/>
        <dbReference type="ChEBI" id="CHEBI:30616"/>
        <dbReference type="ChEBI" id="CHEBI:43474"/>
        <dbReference type="ChEBI" id="CHEBI:456216"/>
        <dbReference type="EC" id="3.6.4.13"/>
    </reaction>
</comment>
<evidence type="ECO:0000256" key="2">
    <source>
        <dbReference type="ARBA" id="ARBA00022741"/>
    </source>
</evidence>
<dbReference type="PANTHER" id="PTHR47963:SF8">
    <property type="entry name" value="ATP-DEPENDENT RNA HELICASE DEAD"/>
    <property type="match status" value="1"/>
</dbReference>
<proteinExistence type="inferred from homology"/>
<evidence type="ECO:0000256" key="1">
    <source>
        <dbReference type="ARBA" id="ARBA00022490"/>
    </source>
</evidence>
<comment type="similarity">
    <text evidence="9">Belongs to the DEAD box helicase family. DeaD/CsdA subfamily.</text>
</comment>
<evidence type="ECO:0000256" key="8">
    <source>
        <dbReference type="ARBA" id="ARBA00047984"/>
    </source>
</evidence>
<evidence type="ECO:0000256" key="11">
    <source>
        <dbReference type="SAM" id="MobiDB-lite"/>
    </source>
</evidence>
<dbReference type="OrthoDB" id="9808889at2"/>
<evidence type="ECO:0000256" key="3">
    <source>
        <dbReference type="ARBA" id="ARBA00022801"/>
    </source>
</evidence>
<evidence type="ECO:0000256" key="4">
    <source>
        <dbReference type="ARBA" id="ARBA00022806"/>
    </source>
</evidence>
<evidence type="ECO:0000256" key="9">
    <source>
        <dbReference type="HAMAP-Rule" id="MF_00964"/>
    </source>
</evidence>
<evidence type="ECO:0000256" key="6">
    <source>
        <dbReference type="ARBA" id="ARBA00022884"/>
    </source>
</evidence>
<dbReference type="GO" id="GO:0000027">
    <property type="term" value="P:ribosomal large subunit assembly"/>
    <property type="evidence" value="ECO:0007669"/>
    <property type="project" value="UniProtKB-UniRule"/>
</dbReference>
<dbReference type="InterPro" id="IPR034415">
    <property type="entry name" value="CsdA_RRM"/>
</dbReference>
<dbReference type="Pfam" id="PF00271">
    <property type="entry name" value="Helicase_C"/>
    <property type="match status" value="1"/>
</dbReference>
<evidence type="ECO:0000256" key="7">
    <source>
        <dbReference type="ARBA" id="ARBA00023016"/>
    </source>
</evidence>
<dbReference type="CDD" id="cd18787">
    <property type="entry name" value="SF2_C_DEAD"/>
    <property type="match status" value="1"/>
</dbReference>
<feature type="region of interest" description="Disordered" evidence="11">
    <location>
        <begin position="583"/>
        <end position="642"/>
    </location>
</feature>
<reference evidence="15 16" key="1">
    <citation type="submission" date="2020-09" db="EMBL/GenBank/DDBJ databases">
        <title>Complete genome sequence of an Arctic sea ice bacterium Marinomonas arctica BSI20414.</title>
        <authorList>
            <person name="Liao L."/>
            <person name="Chen B."/>
        </authorList>
    </citation>
    <scope>NUCLEOTIDE SEQUENCE [LARGE SCALE GENOMIC DNA]</scope>
    <source>
        <strain evidence="15 16">BSI20414</strain>
    </source>
</reference>
<gene>
    <name evidence="9" type="primary">deaD</name>
    <name evidence="9" type="synonym">csdA</name>
    <name evidence="15" type="ORF">IBG28_08885</name>
</gene>
<keyword evidence="16" id="KW-1185">Reference proteome</keyword>
<feature type="short sequence motif" description="Q motif" evidence="10">
    <location>
        <begin position="8"/>
        <end position="36"/>
    </location>
</feature>
<dbReference type="KEGG" id="mard:IBG28_08885"/>
<evidence type="ECO:0000256" key="5">
    <source>
        <dbReference type="ARBA" id="ARBA00022840"/>
    </source>
</evidence>
<dbReference type="GO" id="GO:0005524">
    <property type="term" value="F:ATP binding"/>
    <property type="evidence" value="ECO:0007669"/>
    <property type="project" value="UniProtKB-UniRule"/>
</dbReference>
<protein>
    <recommendedName>
        <fullName evidence="9">ATP-dependent RNA helicase DeaD</fullName>
        <ecNumber evidence="9">3.6.4.13</ecNumber>
    </recommendedName>
    <alternativeName>
        <fullName evidence="9">Cold-shock DEAD box protein A</fullName>
    </alternativeName>
</protein>
<keyword evidence="5 9" id="KW-0067">ATP-binding</keyword>
<evidence type="ECO:0000259" key="14">
    <source>
        <dbReference type="PROSITE" id="PS51195"/>
    </source>
</evidence>
<feature type="compositionally biased region" description="Basic and acidic residues" evidence="11">
    <location>
        <begin position="602"/>
        <end position="614"/>
    </location>
</feature>
<keyword evidence="7 9" id="KW-0346">Stress response</keyword>
<dbReference type="InterPro" id="IPR014001">
    <property type="entry name" value="Helicase_ATP-bd"/>
</dbReference>
<dbReference type="InterPro" id="IPR057325">
    <property type="entry name" value="DeaD_dimer"/>
</dbReference>
<keyword evidence="1 9" id="KW-0963">Cytoplasm</keyword>
<dbReference type="InterPro" id="IPR005580">
    <property type="entry name" value="DbpA/CsdA_RNA-bd_dom"/>
</dbReference>
<dbReference type="CDD" id="cd12499">
    <property type="entry name" value="RRM_EcCsdA_like"/>
    <property type="match status" value="1"/>
</dbReference>
<keyword evidence="3 9" id="KW-0378">Hydrolase</keyword>
<comment type="subcellular location">
    <subcellularLocation>
        <location evidence="9">Cytoplasm</location>
    </subcellularLocation>
</comment>
<feature type="compositionally biased region" description="Basic and acidic residues" evidence="11">
    <location>
        <begin position="442"/>
        <end position="484"/>
    </location>
</feature>
<dbReference type="HAMAP" id="MF_00964">
    <property type="entry name" value="DEAD_helicase_DeaD"/>
    <property type="match status" value="1"/>
</dbReference>
<feature type="domain" description="Helicase ATP-binding" evidence="12">
    <location>
        <begin position="39"/>
        <end position="210"/>
    </location>
</feature>
<name>A0A7H1JB30_9GAMM</name>
<evidence type="ECO:0000313" key="16">
    <source>
        <dbReference type="Proteomes" id="UP000516370"/>
    </source>
</evidence>
<dbReference type="SMART" id="SM00487">
    <property type="entry name" value="DEXDc"/>
    <property type="match status" value="1"/>
</dbReference>
<keyword evidence="4 9" id="KW-0347">Helicase</keyword>
<comment type="function">
    <text evidence="9">DEAD-box RNA helicase involved in various cellular processes at low temperature, including ribosome biogenesis, mRNA degradation and translation initiation.</text>
</comment>
<dbReference type="PROSITE" id="PS51192">
    <property type="entry name" value="HELICASE_ATP_BIND_1"/>
    <property type="match status" value="1"/>
</dbReference>
<evidence type="ECO:0000259" key="13">
    <source>
        <dbReference type="PROSITE" id="PS51194"/>
    </source>
</evidence>
<dbReference type="RefSeq" id="WP_111606001.1">
    <property type="nucleotide sequence ID" value="NZ_BMLJ01000003.1"/>
</dbReference>
<evidence type="ECO:0000259" key="12">
    <source>
        <dbReference type="PROSITE" id="PS51192"/>
    </source>
</evidence>
<dbReference type="InterPro" id="IPR012677">
    <property type="entry name" value="Nucleotide-bd_a/b_plait_sf"/>
</dbReference>
<evidence type="ECO:0000313" key="15">
    <source>
        <dbReference type="EMBL" id="QNT07696.1"/>
    </source>
</evidence>
<dbReference type="Pfam" id="PF00270">
    <property type="entry name" value="DEAD"/>
    <property type="match status" value="1"/>
</dbReference>
<dbReference type="PROSITE" id="PS00039">
    <property type="entry name" value="DEAD_ATP_HELICASE"/>
    <property type="match status" value="1"/>
</dbReference>
<dbReference type="GO" id="GO:0003724">
    <property type="term" value="F:RNA helicase activity"/>
    <property type="evidence" value="ECO:0007669"/>
    <property type="project" value="UniProtKB-UniRule"/>
</dbReference>
<dbReference type="InterPro" id="IPR027417">
    <property type="entry name" value="P-loop_NTPase"/>
</dbReference>
<dbReference type="GO" id="GO:0005829">
    <property type="term" value="C:cytosol"/>
    <property type="evidence" value="ECO:0007669"/>
    <property type="project" value="TreeGrafter"/>
</dbReference>
<dbReference type="InterPro" id="IPR044742">
    <property type="entry name" value="DEAD/DEAH_RhlB"/>
</dbReference>
<dbReference type="FunFam" id="3.40.50.300:FF:000108">
    <property type="entry name" value="ATP-dependent RNA helicase RhlE"/>
    <property type="match status" value="1"/>
</dbReference>
<dbReference type="CDD" id="cd00268">
    <property type="entry name" value="DEADc"/>
    <property type="match status" value="1"/>
</dbReference>
<feature type="domain" description="DEAD-box RNA helicase Q" evidence="14">
    <location>
        <begin position="8"/>
        <end position="36"/>
    </location>
</feature>
<feature type="region of interest" description="Disordered" evidence="11">
    <location>
        <begin position="437"/>
        <end position="502"/>
    </location>
</feature>
<dbReference type="Pfam" id="PF25399">
    <property type="entry name" value="DeaD_dimer"/>
    <property type="match status" value="1"/>
</dbReference>
<dbReference type="PANTHER" id="PTHR47963">
    <property type="entry name" value="DEAD-BOX ATP-DEPENDENT RNA HELICASE 47, MITOCHONDRIAL"/>
    <property type="match status" value="1"/>
</dbReference>
<dbReference type="AlphaFoldDB" id="A0A7H1JB30"/>
<dbReference type="GO" id="GO:0033592">
    <property type="term" value="F:RNA strand annealing activity"/>
    <property type="evidence" value="ECO:0007669"/>
    <property type="project" value="TreeGrafter"/>
</dbReference>
<dbReference type="Proteomes" id="UP000516370">
    <property type="component" value="Chromosome"/>
</dbReference>
<dbReference type="InterPro" id="IPR050547">
    <property type="entry name" value="DEAD_box_RNA_helicases"/>
</dbReference>
<organism evidence="15 16">
    <name type="scientific">Marinomonas arctica</name>
    <dbReference type="NCBI Taxonomy" id="383750"/>
    <lineage>
        <taxon>Bacteria</taxon>
        <taxon>Pseudomonadati</taxon>
        <taxon>Pseudomonadota</taxon>
        <taxon>Gammaproteobacteria</taxon>
        <taxon>Oceanospirillales</taxon>
        <taxon>Oceanospirillaceae</taxon>
        <taxon>Marinomonas</taxon>
    </lineage>
</organism>
<feature type="compositionally biased region" description="Basic and acidic residues" evidence="11">
    <location>
        <begin position="622"/>
        <end position="635"/>
    </location>
</feature>
<dbReference type="EC" id="3.6.4.13" evidence="9"/>
<keyword evidence="6 9" id="KW-0694">RNA-binding</keyword>
<dbReference type="PROSITE" id="PS51194">
    <property type="entry name" value="HELICASE_CTER"/>
    <property type="match status" value="1"/>
</dbReference>
<dbReference type="InterPro" id="IPR028618">
    <property type="entry name" value="DEAD_helicase_DeaD"/>
</dbReference>
<dbReference type="SMART" id="SM00490">
    <property type="entry name" value="HELICc"/>
    <property type="match status" value="1"/>
</dbReference>